<dbReference type="RefSeq" id="XP_022726267.1">
    <property type="nucleotide sequence ID" value="XM_022870532.1"/>
</dbReference>
<dbReference type="InterPro" id="IPR015797">
    <property type="entry name" value="NUDIX_hydrolase-like_dom_sf"/>
</dbReference>
<gene>
    <name evidence="2" type="primary">LOC111282450</name>
</gene>
<organism evidence="1 2">
    <name type="scientific">Durio zibethinus</name>
    <name type="common">Durian</name>
    <dbReference type="NCBI Taxonomy" id="66656"/>
    <lineage>
        <taxon>Eukaryota</taxon>
        <taxon>Viridiplantae</taxon>
        <taxon>Streptophyta</taxon>
        <taxon>Embryophyta</taxon>
        <taxon>Tracheophyta</taxon>
        <taxon>Spermatophyta</taxon>
        <taxon>Magnoliopsida</taxon>
        <taxon>eudicotyledons</taxon>
        <taxon>Gunneridae</taxon>
        <taxon>Pentapetalae</taxon>
        <taxon>rosids</taxon>
        <taxon>malvids</taxon>
        <taxon>Malvales</taxon>
        <taxon>Malvaceae</taxon>
        <taxon>Helicteroideae</taxon>
        <taxon>Durio</taxon>
    </lineage>
</organism>
<dbReference type="GeneID" id="111282450"/>
<dbReference type="GO" id="GO:0005829">
    <property type="term" value="C:cytosol"/>
    <property type="evidence" value="ECO:0007669"/>
    <property type="project" value="TreeGrafter"/>
</dbReference>
<name>A0A6P5XF05_DURZI</name>
<accession>A0A6P5XF05</accession>
<dbReference type="KEGG" id="dzi:111282450"/>
<proteinExistence type="predicted"/>
<keyword evidence="1" id="KW-1185">Reference proteome</keyword>
<dbReference type="Proteomes" id="UP000515121">
    <property type="component" value="Unplaced"/>
</dbReference>
<evidence type="ECO:0000313" key="1">
    <source>
        <dbReference type="Proteomes" id="UP000515121"/>
    </source>
</evidence>
<dbReference type="AlphaFoldDB" id="A0A6P5XF05"/>
<protein>
    <submittedName>
        <fullName evidence="2">Geranyl diphosphate phosphohydrolase-like</fullName>
    </submittedName>
</protein>
<dbReference type="OrthoDB" id="447842at2759"/>
<dbReference type="SUPFAM" id="SSF55811">
    <property type="entry name" value="Nudix"/>
    <property type="match status" value="1"/>
</dbReference>
<sequence>MEEKKPSPQAGVVLFVLKGKSVLLGRCRSSIGDSTVALPSGESFEDCGARELKEETSLEMEKAEYLTVTNNLFLDEP</sequence>
<dbReference type="Gene3D" id="3.90.79.10">
    <property type="entry name" value="Nucleoside Triphosphate Pyrophosphohydrolase"/>
    <property type="match status" value="1"/>
</dbReference>
<dbReference type="GO" id="GO:0035539">
    <property type="term" value="F:8-oxo-7,8-dihydrodeoxyguanosine triphosphate pyrophosphatase activity"/>
    <property type="evidence" value="ECO:0007669"/>
    <property type="project" value="TreeGrafter"/>
</dbReference>
<evidence type="ECO:0000313" key="2">
    <source>
        <dbReference type="RefSeq" id="XP_022726267.1"/>
    </source>
</evidence>
<dbReference type="PANTHER" id="PTHR16099:SF5">
    <property type="entry name" value="NUCLEOTIDE TRIPHOSPHATE DIPHOSPHATASE NUDT15"/>
    <property type="match status" value="1"/>
</dbReference>
<dbReference type="GO" id="GO:0006203">
    <property type="term" value="P:dGTP catabolic process"/>
    <property type="evidence" value="ECO:0007669"/>
    <property type="project" value="TreeGrafter"/>
</dbReference>
<dbReference type="PANTHER" id="PTHR16099">
    <property type="entry name" value="8-OXO-DGTP DIPHOSPHATES NUDT15"/>
    <property type="match status" value="1"/>
</dbReference>
<reference evidence="2" key="1">
    <citation type="submission" date="2025-08" db="UniProtKB">
        <authorList>
            <consortium name="RefSeq"/>
        </authorList>
    </citation>
    <scope>IDENTIFICATION</scope>
    <source>
        <tissue evidence="2">Fruit stalk</tissue>
    </source>
</reference>